<dbReference type="PANTHER" id="PTHR11895">
    <property type="entry name" value="TRANSAMIDASE"/>
    <property type="match status" value="1"/>
</dbReference>
<dbReference type="InterPro" id="IPR036928">
    <property type="entry name" value="AS_sf"/>
</dbReference>
<dbReference type="Pfam" id="PF01425">
    <property type="entry name" value="Amidase"/>
    <property type="match status" value="1"/>
</dbReference>
<dbReference type="InterPro" id="IPR000120">
    <property type="entry name" value="Amidase"/>
</dbReference>
<reference evidence="3 4" key="1">
    <citation type="submission" date="2012-09" db="EMBL/GenBank/DDBJ databases">
        <title>Genome Sequence of alkane-degrading Bacterium Alcanivorax sp. 521-1.</title>
        <authorList>
            <person name="Lai Q."/>
            <person name="Shao Z."/>
        </authorList>
    </citation>
    <scope>NUCLEOTIDE SEQUENCE [LARGE SCALE GENOMIC DNA]</scope>
    <source>
        <strain evidence="3 4">521-1</strain>
    </source>
</reference>
<sequence length="476" mass="51199">MGTPTNDPRQRLHAFTDDALGADDATALAERIRRGDLSATDATEAAIERIGRVDPVLQAVAWEAWDRARGEAARPGRGAFAGVPTLIKDNIDVAGLPSGHGARAVRSRPADKDSDFARQFLDQGFTLLGKSRLPDFGFSASTEFMDQPPTRNPWHTDYSSGASSGGAAALVAAGALPIAHGNDGGGSIRIPAACCGLVGLKPTRGRLVKSEASQALPVDLIGEGVLTRSVRDTARFFAAAERYYRNPKLPAIGEVTGPGKRRLKVGLVVDSITGRATDAATRGAVEDAARLLADLGHHVEQAPIPLKPSFIDDFVTYYGMMAFMVRTFGHRLFGPGFDRARLDDLTQGLAGHYRKRMLKTPAVLYRLRRSWREYARAFENYDVVLSPVLAHTTPKLGYLSPTQPFETLIERLIHYASFTPANNASGSPAISLPLGATAEGLPIGVQLAAVQGGERTLLELAYEVEAARPWRRIQDA</sequence>
<dbReference type="PROSITE" id="PS00571">
    <property type="entry name" value="AMIDASES"/>
    <property type="match status" value="1"/>
</dbReference>
<dbReference type="EC" id="3.5.1.4" evidence="3"/>
<gene>
    <name evidence="3" type="ORF">Y5W_00168</name>
</gene>
<dbReference type="SUPFAM" id="SSF75304">
    <property type="entry name" value="Amidase signature (AS) enzymes"/>
    <property type="match status" value="1"/>
</dbReference>
<dbReference type="GO" id="GO:0004040">
    <property type="term" value="F:amidase activity"/>
    <property type="evidence" value="ECO:0007669"/>
    <property type="project" value="UniProtKB-EC"/>
</dbReference>
<evidence type="ECO:0000313" key="4">
    <source>
        <dbReference type="Proteomes" id="UP000662703"/>
    </source>
</evidence>
<evidence type="ECO:0000256" key="1">
    <source>
        <dbReference type="ARBA" id="ARBA00009199"/>
    </source>
</evidence>
<protein>
    <submittedName>
        <fullName evidence="3">Amidase</fullName>
        <ecNumber evidence="3">3.5.1.4</ecNumber>
    </submittedName>
</protein>
<dbReference type="InterPro" id="IPR020556">
    <property type="entry name" value="Amidase_CS"/>
</dbReference>
<evidence type="ECO:0000313" key="3">
    <source>
        <dbReference type="EMBL" id="MBF5054874.1"/>
    </source>
</evidence>
<dbReference type="RefSeq" id="WP_194863836.1">
    <property type="nucleotide sequence ID" value="NZ_ARXX01000002.1"/>
</dbReference>
<feature type="domain" description="Amidase" evidence="2">
    <location>
        <begin position="41"/>
        <end position="458"/>
    </location>
</feature>
<dbReference type="PANTHER" id="PTHR11895:SF7">
    <property type="entry name" value="GLUTAMYL-TRNA(GLN) AMIDOTRANSFERASE SUBUNIT A, MITOCHONDRIAL"/>
    <property type="match status" value="1"/>
</dbReference>
<comment type="caution">
    <text evidence="3">The sequence shown here is derived from an EMBL/GenBank/DDBJ whole genome shotgun (WGS) entry which is preliminary data.</text>
</comment>
<accession>A0ABS0AL73</accession>
<dbReference type="EMBL" id="ARXX01000002">
    <property type="protein sequence ID" value="MBF5054874.1"/>
    <property type="molecule type" value="Genomic_DNA"/>
</dbReference>
<dbReference type="Gene3D" id="3.90.1300.10">
    <property type="entry name" value="Amidase signature (AS) domain"/>
    <property type="match status" value="1"/>
</dbReference>
<dbReference type="NCBIfam" id="NF005899">
    <property type="entry name" value="PRK07869.1"/>
    <property type="match status" value="1"/>
</dbReference>
<name>A0ABS0AL73_9GAMM</name>
<keyword evidence="4" id="KW-1185">Reference proteome</keyword>
<keyword evidence="3" id="KW-0378">Hydrolase</keyword>
<dbReference type="Proteomes" id="UP000662703">
    <property type="component" value="Unassembled WGS sequence"/>
</dbReference>
<proteinExistence type="inferred from homology"/>
<dbReference type="InterPro" id="IPR023631">
    <property type="entry name" value="Amidase_dom"/>
</dbReference>
<comment type="similarity">
    <text evidence="1">Belongs to the amidase family.</text>
</comment>
<evidence type="ECO:0000259" key="2">
    <source>
        <dbReference type="Pfam" id="PF01425"/>
    </source>
</evidence>
<organism evidence="3 4">
    <name type="scientific">Alloalcanivorax profundimaris</name>
    <dbReference type="NCBI Taxonomy" id="2735259"/>
    <lineage>
        <taxon>Bacteria</taxon>
        <taxon>Pseudomonadati</taxon>
        <taxon>Pseudomonadota</taxon>
        <taxon>Gammaproteobacteria</taxon>
        <taxon>Oceanospirillales</taxon>
        <taxon>Alcanivoracaceae</taxon>
        <taxon>Alloalcanivorax</taxon>
    </lineage>
</organism>